<keyword evidence="1" id="KW-0472">Membrane</keyword>
<name>A0ABQ8PWQ7_9AGAR</name>
<evidence type="ECO:0000313" key="3">
    <source>
        <dbReference type="Proteomes" id="UP001163828"/>
    </source>
</evidence>
<gene>
    <name evidence="2" type="ORF">F5050DRAFT_1716568</name>
</gene>
<feature type="transmembrane region" description="Helical" evidence="1">
    <location>
        <begin position="85"/>
        <end position="108"/>
    </location>
</feature>
<keyword evidence="3" id="KW-1185">Reference proteome</keyword>
<proteinExistence type="predicted"/>
<sequence length="247" mass="28109">MSNEHGHVVARACENERKKMMRRICQHSTAQDLRRQQVLGLHGEQTILVSPISRAFNKLEYPIFDNAFVGESNVFREFGVGNLHLVGLAFIFDLVYLLTYITMPFSLIVPWCTGVTSKTATSVGVMNLIPHLDLFVIGISRLTVTSKLISTSDPNKKLITIKLDHRISHVHYYDVSLKDNVLQILRDNLLWSTPSSLVTKIQELHPEATAKQIHSAWTVMSEELWKKDLKQLPSAKLLLEEYSEEVD</sequence>
<keyword evidence="1" id="KW-0812">Transmembrane</keyword>
<feature type="non-terminal residue" evidence="2">
    <location>
        <position position="247"/>
    </location>
</feature>
<dbReference type="EMBL" id="MU791401">
    <property type="protein sequence ID" value="KAJ3990846.1"/>
    <property type="molecule type" value="Genomic_DNA"/>
</dbReference>
<evidence type="ECO:0000313" key="2">
    <source>
        <dbReference type="EMBL" id="KAJ3990846.1"/>
    </source>
</evidence>
<reference evidence="2" key="1">
    <citation type="submission" date="2022-08" db="EMBL/GenBank/DDBJ databases">
        <authorList>
            <consortium name="DOE Joint Genome Institute"/>
            <person name="Min B."/>
            <person name="Riley R."/>
            <person name="Sierra-Patev S."/>
            <person name="Naranjo-Ortiz M."/>
            <person name="Looney B."/>
            <person name="Konkel Z."/>
            <person name="Slot J.C."/>
            <person name="Sakamoto Y."/>
            <person name="Steenwyk J.L."/>
            <person name="Rokas A."/>
            <person name="Carro J."/>
            <person name="Camarero S."/>
            <person name="Ferreira P."/>
            <person name="Molpeceres G."/>
            <person name="Ruiz-Duenas F.J."/>
            <person name="Serrano A."/>
            <person name="Henrissat B."/>
            <person name="Drula E."/>
            <person name="Hughes K.W."/>
            <person name="Mata J.L."/>
            <person name="Ishikawa N.K."/>
            <person name="Vargas-Isla R."/>
            <person name="Ushijima S."/>
            <person name="Smith C.A."/>
            <person name="Ahrendt S."/>
            <person name="Andreopoulos W."/>
            <person name="He G."/>
            <person name="Labutti K."/>
            <person name="Lipzen A."/>
            <person name="Ng V."/>
            <person name="Sandor L."/>
            <person name="Barry K."/>
            <person name="Martinez A.T."/>
            <person name="Xiao Y."/>
            <person name="Gibbons J.G."/>
            <person name="Terashima K."/>
            <person name="Hibbett D.S."/>
            <person name="Grigoriev I.V."/>
        </authorList>
    </citation>
    <scope>NUCLEOTIDE SEQUENCE</scope>
    <source>
        <strain evidence="2">TFB10827</strain>
    </source>
</reference>
<comment type="caution">
    <text evidence="2">The sequence shown here is derived from an EMBL/GenBank/DDBJ whole genome shotgun (WGS) entry which is preliminary data.</text>
</comment>
<accession>A0ABQ8PWQ7</accession>
<protein>
    <submittedName>
        <fullName evidence="2">Uncharacterized protein</fullName>
    </submittedName>
</protein>
<dbReference type="Proteomes" id="UP001163828">
    <property type="component" value="Unassembled WGS sequence"/>
</dbReference>
<organism evidence="2 3">
    <name type="scientific">Lentinula boryana</name>
    <dbReference type="NCBI Taxonomy" id="40481"/>
    <lineage>
        <taxon>Eukaryota</taxon>
        <taxon>Fungi</taxon>
        <taxon>Dikarya</taxon>
        <taxon>Basidiomycota</taxon>
        <taxon>Agaricomycotina</taxon>
        <taxon>Agaricomycetes</taxon>
        <taxon>Agaricomycetidae</taxon>
        <taxon>Agaricales</taxon>
        <taxon>Marasmiineae</taxon>
        <taxon>Omphalotaceae</taxon>
        <taxon>Lentinula</taxon>
    </lineage>
</organism>
<evidence type="ECO:0000256" key="1">
    <source>
        <dbReference type="SAM" id="Phobius"/>
    </source>
</evidence>
<keyword evidence="1" id="KW-1133">Transmembrane helix</keyword>